<evidence type="ECO:0000313" key="6">
    <source>
        <dbReference type="EMBL" id="PXY20893.1"/>
    </source>
</evidence>
<dbReference type="PANTHER" id="PTHR23513">
    <property type="entry name" value="INTEGRAL MEMBRANE EFFLUX PROTEIN-RELATED"/>
    <property type="match status" value="1"/>
</dbReference>
<name>A0A2V4ALL9_9PSEU</name>
<protein>
    <submittedName>
        <fullName evidence="6">Arabinose ABC transporter permease</fullName>
    </submittedName>
</protein>
<dbReference type="InterPro" id="IPR011701">
    <property type="entry name" value="MFS"/>
</dbReference>
<keyword evidence="4" id="KW-1133">Transmembrane helix</keyword>
<keyword evidence="5" id="KW-0472">Membrane</keyword>
<dbReference type="CDD" id="cd06173">
    <property type="entry name" value="MFS_MefA_like"/>
    <property type="match status" value="1"/>
</dbReference>
<evidence type="ECO:0000256" key="2">
    <source>
        <dbReference type="ARBA" id="ARBA00022475"/>
    </source>
</evidence>
<evidence type="ECO:0000313" key="7">
    <source>
        <dbReference type="Proteomes" id="UP000249915"/>
    </source>
</evidence>
<evidence type="ECO:0000256" key="3">
    <source>
        <dbReference type="ARBA" id="ARBA00022692"/>
    </source>
</evidence>
<dbReference type="PROSITE" id="PS50850">
    <property type="entry name" value="MFS"/>
    <property type="match status" value="1"/>
</dbReference>
<gene>
    <name evidence="6" type="ORF">BAY60_25675</name>
</gene>
<keyword evidence="2" id="KW-1003">Cell membrane</keyword>
<dbReference type="OrthoDB" id="3227279at2"/>
<dbReference type="Proteomes" id="UP000249915">
    <property type="component" value="Unassembled WGS sequence"/>
</dbReference>
<accession>A0A2V4ALL9</accession>
<dbReference type="RefSeq" id="WP_112284044.1">
    <property type="nucleotide sequence ID" value="NZ_MASW01000006.1"/>
</dbReference>
<dbReference type="Pfam" id="PF07690">
    <property type="entry name" value="MFS_1"/>
    <property type="match status" value="2"/>
</dbReference>
<reference evidence="6 7" key="1">
    <citation type="submission" date="2016-07" db="EMBL/GenBank/DDBJ databases">
        <title>Draft genome sequence of Prauserella muralis DSM 45305, isolated from a mould-covered wall in an indoor environment.</title>
        <authorList>
            <person name="Ruckert C."/>
            <person name="Albersmeier A."/>
            <person name="Jiang C.-L."/>
            <person name="Jiang Y."/>
            <person name="Kalinowski J."/>
            <person name="Schneider O."/>
            <person name="Winkler A."/>
            <person name="Zotchev S.B."/>
        </authorList>
    </citation>
    <scope>NUCLEOTIDE SEQUENCE [LARGE SCALE GENOMIC DNA]</scope>
    <source>
        <strain evidence="6 7">DSM 45305</strain>
    </source>
</reference>
<dbReference type="InterPro" id="IPR022324">
    <property type="entry name" value="Bacilysin_exporter_BacE_put"/>
</dbReference>
<dbReference type="AlphaFoldDB" id="A0A2V4ALL9"/>
<keyword evidence="7" id="KW-1185">Reference proteome</keyword>
<dbReference type="EMBL" id="MASW01000006">
    <property type="protein sequence ID" value="PXY20893.1"/>
    <property type="molecule type" value="Genomic_DNA"/>
</dbReference>
<comment type="caution">
    <text evidence="6">The sequence shown here is derived from an EMBL/GenBank/DDBJ whole genome shotgun (WGS) entry which is preliminary data.</text>
</comment>
<dbReference type="GO" id="GO:0005886">
    <property type="term" value="C:plasma membrane"/>
    <property type="evidence" value="ECO:0007669"/>
    <property type="project" value="UniProtKB-SubCell"/>
</dbReference>
<dbReference type="InterPro" id="IPR036259">
    <property type="entry name" value="MFS_trans_sf"/>
</dbReference>
<evidence type="ECO:0000256" key="4">
    <source>
        <dbReference type="ARBA" id="ARBA00022989"/>
    </source>
</evidence>
<dbReference type="PANTHER" id="PTHR23513:SF11">
    <property type="entry name" value="STAPHYLOFERRIN A TRANSPORTER"/>
    <property type="match status" value="1"/>
</dbReference>
<dbReference type="InterPro" id="IPR020846">
    <property type="entry name" value="MFS_dom"/>
</dbReference>
<dbReference type="SUPFAM" id="SSF103473">
    <property type="entry name" value="MFS general substrate transporter"/>
    <property type="match status" value="1"/>
</dbReference>
<evidence type="ECO:0000256" key="1">
    <source>
        <dbReference type="ARBA" id="ARBA00004651"/>
    </source>
</evidence>
<comment type="subcellular location">
    <subcellularLocation>
        <location evidence="1">Cell membrane</location>
        <topology evidence="1">Multi-pass membrane protein</topology>
    </subcellularLocation>
</comment>
<sequence>MGTAIRNREFRALWLAEAQSVLGDHLTTVALAIMVFGRTGSALWAALVYALTFLPALAGGLGLAQIADRYPRRTVLATAAVIQAVLVGAMAIPGTHLALLCTLVVLVRLVGAPVNAAQNALTREVFTDDDVYLRSQDLRGITTNIAMLVGLGGGGLLVTLVGPSWALAVDALTFLVAALVVRLCVRRRPAAGGPGDRWFGAAQWVWSQRRLRVLLAFSWLVGLAVIPEGLAAPLAHEIGAPDQAVGWLLAADPVGFIIGTFVLSHYVSAENRRRVMGVLATAAAAFLIAFAVEPSLPAALVLLALAGAAGAYIITVGATFITWVPNELRGGAGGLYRTGLRVAQGIGVAIGGIVADLVGSATIAIALAGVVGVLLTVPVALSWARVHGTPNTATTGLA</sequence>
<organism evidence="6 7">
    <name type="scientific">Prauserella muralis</name>
    <dbReference type="NCBI Taxonomy" id="588067"/>
    <lineage>
        <taxon>Bacteria</taxon>
        <taxon>Bacillati</taxon>
        <taxon>Actinomycetota</taxon>
        <taxon>Actinomycetes</taxon>
        <taxon>Pseudonocardiales</taxon>
        <taxon>Pseudonocardiaceae</taxon>
        <taxon>Prauserella</taxon>
    </lineage>
</organism>
<evidence type="ECO:0000256" key="5">
    <source>
        <dbReference type="ARBA" id="ARBA00023136"/>
    </source>
</evidence>
<proteinExistence type="predicted"/>
<keyword evidence="3" id="KW-0812">Transmembrane</keyword>
<dbReference type="GO" id="GO:0022857">
    <property type="term" value="F:transmembrane transporter activity"/>
    <property type="evidence" value="ECO:0007669"/>
    <property type="project" value="InterPro"/>
</dbReference>
<dbReference type="PRINTS" id="PR01988">
    <property type="entry name" value="EXPORTERBACE"/>
</dbReference>
<dbReference type="Gene3D" id="1.20.1250.20">
    <property type="entry name" value="MFS general substrate transporter like domains"/>
    <property type="match status" value="2"/>
</dbReference>